<dbReference type="Proteomes" id="UP001207468">
    <property type="component" value="Unassembled WGS sequence"/>
</dbReference>
<organism evidence="1 2">
    <name type="scientific">Russula earlei</name>
    <dbReference type="NCBI Taxonomy" id="71964"/>
    <lineage>
        <taxon>Eukaryota</taxon>
        <taxon>Fungi</taxon>
        <taxon>Dikarya</taxon>
        <taxon>Basidiomycota</taxon>
        <taxon>Agaricomycotina</taxon>
        <taxon>Agaricomycetes</taxon>
        <taxon>Russulales</taxon>
        <taxon>Russulaceae</taxon>
        <taxon>Russula</taxon>
    </lineage>
</organism>
<accession>A0ACC0TY69</accession>
<dbReference type="EMBL" id="JAGFNK010000308">
    <property type="protein sequence ID" value="KAI9453335.1"/>
    <property type="molecule type" value="Genomic_DNA"/>
</dbReference>
<name>A0ACC0TY69_9AGAM</name>
<gene>
    <name evidence="1" type="ORF">F5148DRAFT_479661</name>
</gene>
<comment type="caution">
    <text evidence="1">The sequence shown here is derived from an EMBL/GenBank/DDBJ whole genome shotgun (WGS) entry which is preliminary data.</text>
</comment>
<evidence type="ECO:0000313" key="2">
    <source>
        <dbReference type="Proteomes" id="UP001207468"/>
    </source>
</evidence>
<protein>
    <submittedName>
        <fullName evidence="1">Uncharacterized protein</fullName>
    </submittedName>
</protein>
<evidence type="ECO:0000313" key="1">
    <source>
        <dbReference type="EMBL" id="KAI9453335.1"/>
    </source>
</evidence>
<keyword evidence="2" id="KW-1185">Reference proteome</keyword>
<proteinExistence type="predicted"/>
<reference evidence="1" key="1">
    <citation type="submission" date="2021-03" db="EMBL/GenBank/DDBJ databases">
        <title>Evolutionary priming and transition to the ectomycorrhizal habit in an iconic lineage of mushroom-forming fungi: is preadaptation a requirement?</title>
        <authorList>
            <consortium name="DOE Joint Genome Institute"/>
            <person name="Looney B.P."/>
            <person name="Miyauchi S."/>
            <person name="Morin E."/>
            <person name="Drula E."/>
            <person name="Courty P.E."/>
            <person name="Chicoki N."/>
            <person name="Fauchery L."/>
            <person name="Kohler A."/>
            <person name="Kuo A."/>
            <person name="LaButti K."/>
            <person name="Pangilinan J."/>
            <person name="Lipzen A."/>
            <person name="Riley R."/>
            <person name="Andreopoulos W."/>
            <person name="He G."/>
            <person name="Johnson J."/>
            <person name="Barry K.W."/>
            <person name="Grigoriev I.V."/>
            <person name="Nagy L."/>
            <person name="Hibbett D."/>
            <person name="Henrissat B."/>
            <person name="Matheny P.B."/>
            <person name="Labbe J."/>
            <person name="Martin A.F."/>
        </authorList>
    </citation>
    <scope>NUCLEOTIDE SEQUENCE</scope>
    <source>
        <strain evidence="1">BPL698</strain>
    </source>
</reference>
<sequence length="549" mass="61748">MCMHMLAPVGTASLQTLTHESTTSYQLFVACMFTIGHPYSFPSDSRSSIPVGGTSASLETDDVSTSPEEGFEEQQRQDRVTIDMLPHDVLLDIFDFCQMEPTLPYNVYFSWEWLYLVHVCRRWRQVIFTSPQRLSLQLVCTPRTPARETLGIWPPLPIIVEQMSRRYPESDAYEDNLVAALELHDRVRVILVSDLTSSLFEKFVAAMVEPFPALTTLSLALGSAGVASPLPEAFLGGSAPRLQRLDLQGIPFPTLPKLALSPNHLTALCLRDVPPAGYISSDTMAACLSTLTGLGELVIQFNSPRPRPDPSSQRLLPSTRAVLPALVYFSFKGVSEYLEDLIARIDAPTLEHLEAVFFHQLIFDVQRLSQFSQRTPRLKSPNRVRLILLPHSVQVEFSHYPITNLYFRISCSQSDWQLSSIAQVCGSPFPLSQSAERIDITEDGTIFPPKWLDDAHYSQWLEFLQPFSAVRQLQVSEMQRPLLMRALQDLTGGRTMDVLPQLSDIFFGGPPLSESLRETIQPFLAARRLSDRPVAVHCREAQNWTVMNL</sequence>